<name>A0ABT3T8J8_9GAMM</name>
<keyword evidence="2" id="KW-1185">Reference proteome</keyword>
<sequence length="95" mass="10854">MTVSTLRNVRLARRTATRDDLLLLIAKMQMDSIRQSLARDVVLFIFYLLFSLKLAPGAQAAMSKSKAEIINPFYLYLSQIDYGDKHALILQKYSV</sequence>
<dbReference type="RefSeq" id="WP_279250299.1">
    <property type="nucleotide sequence ID" value="NZ_SHNO01000001.1"/>
</dbReference>
<comment type="caution">
    <text evidence="1">The sequence shown here is derived from an EMBL/GenBank/DDBJ whole genome shotgun (WGS) entry which is preliminary data.</text>
</comment>
<dbReference type="EMBL" id="SHNO01000001">
    <property type="protein sequence ID" value="MCX2978603.1"/>
    <property type="molecule type" value="Genomic_DNA"/>
</dbReference>
<gene>
    <name evidence="1" type="ORF">EYC82_14645</name>
</gene>
<dbReference type="Proteomes" id="UP001143304">
    <property type="component" value="Unassembled WGS sequence"/>
</dbReference>
<proteinExistence type="predicted"/>
<accession>A0ABT3T8J8</accession>
<evidence type="ECO:0000313" key="2">
    <source>
        <dbReference type="Proteomes" id="UP001143304"/>
    </source>
</evidence>
<reference evidence="1" key="1">
    <citation type="submission" date="2019-02" db="EMBL/GenBank/DDBJ databases">
        <authorList>
            <person name="Li S.-H."/>
        </authorList>
    </citation>
    <scope>NUCLEOTIDE SEQUENCE</scope>
    <source>
        <strain evidence="1">IMCC11814</strain>
    </source>
</reference>
<evidence type="ECO:0000313" key="1">
    <source>
        <dbReference type="EMBL" id="MCX2978603.1"/>
    </source>
</evidence>
<organism evidence="1 2">
    <name type="scientific">Candidatus Marimicrobium litorale</name>
    <dbReference type="NCBI Taxonomy" id="2518991"/>
    <lineage>
        <taxon>Bacteria</taxon>
        <taxon>Pseudomonadati</taxon>
        <taxon>Pseudomonadota</taxon>
        <taxon>Gammaproteobacteria</taxon>
        <taxon>Cellvibrionales</taxon>
        <taxon>Halieaceae</taxon>
        <taxon>Marimicrobium</taxon>
    </lineage>
</organism>
<protein>
    <submittedName>
        <fullName evidence="1">Uncharacterized protein</fullName>
    </submittedName>
</protein>